<gene>
    <name evidence="1" type="ORF">HNY73_014822</name>
</gene>
<accession>A0A8T0EUQ5</accession>
<dbReference type="AlphaFoldDB" id="A0A8T0EUQ5"/>
<keyword evidence="2" id="KW-1185">Reference proteome</keyword>
<reference evidence="1" key="2">
    <citation type="submission" date="2020-06" db="EMBL/GenBank/DDBJ databases">
        <authorList>
            <person name="Sheffer M."/>
        </authorList>
    </citation>
    <scope>NUCLEOTIDE SEQUENCE</scope>
</reference>
<evidence type="ECO:0000313" key="2">
    <source>
        <dbReference type="Proteomes" id="UP000807504"/>
    </source>
</evidence>
<comment type="caution">
    <text evidence="1">The sequence shown here is derived from an EMBL/GenBank/DDBJ whole genome shotgun (WGS) entry which is preliminary data.</text>
</comment>
<dbReference type="EMBL" id="JABXBU010002072">
    <property type="protein sequence ID" value="KAF8778055.1"/>
    <property type="molecule type" value="Genomic_DNA"/>
</dbReference>
<protein>
    <submittedName>
        <fullName evidence="1">Uncharacterized protein</fullName>
    </submittedName>
</protein>
<evidence type="ECO:0000313" key="1">
    <source>
        <dbReference type="EMBL" id="KAF8778055.1"/>
    </source>
</evidence>
<dbReference type="Proteomes" id="UP000807504">
    <property type="component" value="Unassembled WGS sequence"/>
</dbReference>
<sequence length="243" mass="27997">MSIHILASSLAGKECPEYIFLRSTLAGKEFPEYTFLRSSLAGKECPEYIFLRPLWLAKSVQNTYSCVLFGWQRVSRIHILAFLFGWQRVSELQLFLRPIAGTECQITYSSVPLGLAKSCPEYISWSSLDGKESPGNTYSCVLFGWQRVVQNTYYLRSSWLQRVVQNTYSGVLFGGKECPEYIILGLWLAKMCSRDTYVAFRFWMAKSVSRIHIPCVLFGCKECPRIHILDSLLGWARVSRYRF</sequence>
<name>A0A8T0EUQ5_ARGBR</name>
<proteinExistence type="predicted"/>
<reference evidence="1" key="1">
    <citation type="journal article" date="2020" name="bioRxiv">
        <title>Chromosome-level reference genome of the European wasp spider Argiope bruennichi: a resource for studies on range expansion and evolutionary adaptation.</title>
        <authorList>
            <person name="Sheffer M.M."/>
            <person name="Hoppe A."/>
            <person name="Krehenwinkel H."/>
            <person name="Uhl G."/>
            <person name="Kuss A.W."/>
            <person name="Jensen L."/>
            <person name="Jensen C."/>
            <person name="Gillespie R.G."/>
            <person name="Hoff K.J."/>
            <person name="Prost S."/>
        </authorList>
    </citation>
    <scope>NUCLEOTIDE SEQUENCE</scope>
</reference>
<organism evidence="1 2">
    <name type="scientific">Argiope bruennichi</name>
    <name type="common">Wasp spider</name>
    <name type="synonym">Aranea bruennichi</name>
    <dbReference type="NCBI Taxonomy" id="94029"/>
    <lineage>
        <taxon>Eukaryota</taxon>
        <taxon>Metazoa</taxon>
        <taxon>Ecdysozoa</taxon>
        <taxon>Arthropoda</taxon>
        <taxon>Chelicerata</taxon>
        <taxon>Arachnida</taxon>
        <taxon>Araneae</taxon>
        <taxon>Araneomorphae</taxon>
        <taxon>Entelegynae</taxon>
        <taxon>Araneoidea</taxon>
        <taxon>Araneidae</taxon>
        <taxon>Argiope</taxon>
    </lineage>
</organism>